<evidence type="ECO:0000256" key="7">
    <source>
        <dbReference type="RuleBase" id="RU365090"/>
    </source>
</evidence>
<evidence type="ECO:0000313" key="10">
    <source>
        <dbReference type="Proteomes" id="UP001323798"/>
    </source>
</evidence>
<dbReference type="Gene3D" id="2.40.340.10">
    <property type="entry name" value="MoeA, C-terminal, domain IV"/>
    <property type="match status" value="1"/>
</dbReference>
<comment type="function">
    <text evidence="1 7">Catalyzes the insertion of molybdate into adenylated molybdopterin with the concomitant release of AMP.</text>
</comment>
<reference evidence="9 10" key="1">
    <citation type="submission" date="2023-11" db="EMBL/GenBank/DDBJ databases">
        <title>Genome sequence of Microbacterium rhizosphaerae KACC 19337.</title>
        <authorList>
            <person name="Choi H."/>
            <person name="Kim S."/>
            <person name="Kim Y."/>
            <person name="Kwon S.-W."/>
            <person name="Heo J."/>
        </authorList>
    </citation>
    <scope>NUCLEOTIDE SEQUENCE [LARGE SCALE GENOMIC DNA]</scope>
    <source>
        <strain evidence="9 10">KACC 19337</strain>
    </source>
</reference>
<dbReference type="Gene3D" id="2.170.190.11">
    <property type="entry name" value="Molybdopterin biosynthesis moea protein, domain 3"/>
    <property type="match status" value="1"/>
</dbReference>
<evidence type="ECO:0000259" key="8">
    <source>
        <dbReference type="SMART" id="SM00852"/>
    </source>
</evidence>
<dbReference type="Pfam" id="PF03454">
    <property type="entry name" value="MoeA_C"/>
    <property type="match status" value="1"/>
</dbReference>
<dbReference type="SUPFAM" id="SSF63867">
    <property type="entry name" value="MoeA C-terminal domain-like"/>
    <property type="match status" value="1"/>
</dbReference>
<dbReference type="SUPFAM" id="SSF53218">
    <property type="entry name" value="Molybdenum cofactor biosynthesis proteins"/>
    <property type="match status" value="1"/>
</dbReference>
<dbReference type="Gene3D" id="3.90.105.10">
    <property type="entry name" value="Molybdopterin biosynthesis moea protein, domain 2"/>
    <property type="match status" value="1"/>
</dbReference>
<feature type="domain" description="MoaB/Mog" evidence="8">
    <location>
        <begin position="200"/>
        <end position="343"/>
    </location>
</feature>
<evidence type="ECO:0000256" key="6">
    <source>
        <dbReference type="ARBA" id="ARBA00047317"/>
    </source>
</evidence>
<dbReference type="InterPro" id="IPR005111">
    <property type="entry name" value="MoeA_C_domain_IV"/>
</dbReference>
<sequence length="427" mass="43084">MRTHLEHRAATAALLAPLIEHLADPAVAEVIRVGDARGRILSTDIASPTSLPRFANSQMDGYAIRSADLASASPDSPVRLTVGRTSAAGDPVGTMDAGEAAPVMTGAAVPLGADAVVPIERADPPRFVGIGAGAHDAPMGTTVSFTAPVAPGTFVRDVGTDIAEGDVLLRAGTRLGPAQLGSLSAAGVVDVPVRPQARVLVLSTGHELRDPGIAFDPVRDSGAIYDANSTMLAAAIAEAGAVAVTDAAPDDAAAVIDVLEAHPEADLVVTTGGVSAGAFEVVRDALAPLGVEFGPVAMQPGGPQGLGSAVLPGGRTVPVVAFPGNPVSALVSFELFLRPVLRGLAGLPAHRPSQLAVLAHPVSSPPARHQVRRGSLRADGAVEVGAPSSHLLHAYALANVLVHLPVGVDSLPAGAEVEIWRIDDGIT</sequence>
<dbReference type="InterPro" id="IPR036135">
    <property type="entry name" value="MoeA_linker/N_sf"/>
</dbReference>
<dbReference type="CDD" id="cd00887">
    <property type="entry name" value="MoeA"/>
    <property type="match status" value="1"/>
</dbReference>
<comment type="pathway">
    <text evidence="2 7">Cofactor biosynthesis; molybdopterin biosynthesis.</text>
</comment>
<keyword evidence="10" id="KW-1185">Reference proteome</keyword>
<dbReference type="PANTHER" id="PTHR10192:SF5">
    <property type="entry name" value="GEPHYRIN"/>
    <property type="match status" value="1"/>
</dbReference>
<proteinExistence type="inferred from homology"/>
<protein>
    <recommendedName>
        <fullName evidence="7">Molybdopterin molybdenumtransferase</fullName>
        <ecNumber evidence="7">2.10.1.1</ecNumber>
    </recommendedName>
</protein>
<dbReference type="InterPro" id="IPR005110">
    <property type="entry name" value="MoeA_linker/N"/>
</dbReference>
<accession>A0ABZ0SPR4</accession>
<dbReference type="EMBL" id="CP139368">
    <property type="protein sequence ID" value="WPR90170.1"/>
    <property type="molecule type" value="Genomic_DNA"/>
</dbReference>
<dbReference type="Pfam" id="PF00994">
    <property type="entry name" value="MoCF_biosynth"/>
    <property type="match status" value="1"/>
</dbReference>
<dbReference type="InterPro" id="IPR036688">
    <property type="entry name" value="MoeA_C_domain_IV_sf"/>
</dbReference>
<dbReference type="InterPro" id="IPR036425">
    <property type="entry name" value="MoaB/Mog-like_dom_sf"/>
</dbReference>
<keyword evidence="7" id="KW-0808">Transferase</keyword>
<comment type="cofactor">
    <cofactor evidence="7">
        <name>Mg(2+)</name>
        <dbReference type="ChEBI" id="CHEBI:18420"/>
    </cofactor>
</comment>
<keyword evidence="4 7" id="KW-0500">Molybdenum</keyword>
<dbReference type="InterPro" id="IPR038987">
    <property type="entry name" value="MoeA-like"/>
</dbReference>
<keyword evidence="7" id="KW-0479">Metal-binding</keyword>
<name>A0ABZ0SPR4_9MICO</name>
<dbReference type="RefSeq" id="WP_320942883.1">
    <property type="nucleotide sequence ID" value="NZ_BAABEU010000003.1"/>
</dbReference>
<evidence type="ECO:0000256" key="2">
    <source>
        <dbReference type="ARBA" id="ARBA00005046"/>
    </source>
</evidence>
<dbReference type="EC" id="2.10.1.1" evidence="7"/>
<evidence type="ECO:0000313" key="9">
    <source>
        <dbReference type="EMBL" id="WPR90170.1"/>
    </source>
</evidence>
<evidence type="ECO:0000256" key="5">
    <source>
        <dbReference type="ARBA" id="ARBA00023150"/>
    </source>
</evidence>
<dbReference type="Pfam" id="PF03453">
    <property type="entry name" value="MoeA_N"/>
    <property type="match status" value="1"/>
</dbReference>
<comment type="catalytic activity">
    <reaction evidence="6">
        <text>adenylyl-molybdopterin + molybdate = Mo-molybdopterin + AMP + H(+)</text>
        <dbReference type="Rhea" id="RHEA:35047"/>
        <dbReference type="ChEBI" id="CHEBI:15378"/>
        <dbReference type="ChEBI" id="CHEBI:36264"/>
        <dbReference type="ChEBI" id="CHEBI:62727"/>
        <dbReference type="ChEBI" id="CHEBI:71302"/>
        <dbReference type="ChEBI" id="CHEBI:456215"/>
        <dbReference type="EC" id="2.10.1.1"/>
    </reaction>
</comment>
<dbReference type="Gene3D" id="3.40.980.10">
    <property type="entry name" value="MoaB/Mog-like domain"/>
    <property type="match status" value="1"/>
</dbReference>
<gene>
    <name evidence="9" type="ORF">SM116_02460</name>
</gene>
<comment type="similarity">
    <text evidence="3 7">Belongs to the MoeA family.</text>
</comment>
<dbReference type="SUPFAM" id="SSF63882">
    <property type="entry name" value="MoeA N-terminal region -like"/>
    <property type="match status" value="1"/>
</dbReference>
<evidence type="ECO:0000256" key="3">
    <source>
        <dbReference type="ARBA" id="ARBA00010763"/>
    </source>
</evidence>
<dbReference type="SMART" id="SM00852">
    <property type="entry name" value="MoCF_biosynth"/>
    <property type="match status" value="1"/>
</dbReference>
<organism evidence="9 10">
    <name type="scientific">Microbacterium rhizosphaerae</name>
    <dbReference type="NCBI Taxonomy" id="1678237"/>
    <lineage>
        <taxon>Bacteria</taxon>
        <taxon>Bacillati</taxon>
        <taxon>Actinomycetota</taxon>
        <taxon>Actinomycetes</taxon>
        <taxon>Micrococcales</taxon>
        <taxon>Microbacteriaceae</taxon>
        <taxon>Microbacterium</taxon>
    </lineage>
</organism>
<keyword evidence="5 7" id="KW-0501">Molybdenum cofactor biosynthesis</keyword>
<evidence type="ECO:0000256" key="4">
    <source>
        <dbReference type="ARBA" id="ARBA00022505"/>
    </source>
</evidence>
<dbReference type="PANTHER" id="PTHR10192">
    <property type="entry name" value="MOLYBDOPTERIN BIOSYNTHESIS PROTEIN"/>
    <property type="match status" value="1"/>
</dbReference>
<dbReference type="NCBIfam" id="NF045515">
    <property type="entry name" value="Glp_gephyrin"/>
    <property type="match status" value="1"/>
</dbReference>
<evidence type="ECO:0000256" key="1">
    <source>
        <dbReference type="ARBA" id="ARBA00002901"/>
    </source>
</evidence>
<keyword evidence="7" id="KW-0460">Magnesium</keyword>
<dbReference type="InterPro" id="IPR001453">
    <property type="entry name" value="MoaB/Mog_dom"/>
</dbReference>
<dbReference type="Proteomes" id="UP001323798">
    <property type="component" value="Chromosome"/>
</dbReference>